<dbReference type="RefSeq" id="WP_058374250.1">
    <property type="nucleotide sequence ID" value="NZ_CP011034.1"/>
</dbReference>
<evidence type="ECO:0000256" key="2">
    <source>
        <dbReference type="SAM" id="Phobius"/>
    </source>
</evidence>
<dbReference type="EMBL" id="CP011034">
    <property type="protein sequence ID" value="ALS34230.1"/>
    <property type="molecule type" value="Genomic_DNA"/>
</dbReference>
<dbReference type="Pfam" id="PF14559">
    <property type="entry name" value="TPR_19"/>
    <property type="match status" value="1"/>
</dbReference>
<keyword evidence="1" id="KW-0802">TPR repeat</keyword>
<protein>
    <submittedName>
        <fullName evidence="3">MSHA biogenesis protein MshN</fullName>
    </submittedName>
</protein>
<dbReference type="AlphaFoldDB" id="A0A0U2LQI5"/>
<reference evidence="3 4" key="1">
    <citation type="submission" date="2015-03" db="EMBL/GenBank/DDBJ databases">
        <authorList>
            <person name="Murphy D."/>
        </authorList>
    </citation>
    <scope>NUCLEOTIDE SEQUENCE [LARGE SCALE GENOMIC DNA]</scope>
    <source>
        <strain evidence="3 4">KMM 520</strain>
    </source>
</reference>
<dbReference type="Gene3D" id="1.25.40.10">
    <property type="entry name" value="Tetratricopeptide repeat domain"/>
    <property type="match status" value="2"/>
</dbReference>
<dbReference type="PROSITE" id="PS50005">
    <property type="entry name" value="TPR"/>
    <property type="match status" value="1"/>
</dbReference>
<dbReference type="Pfam" id="PF13432">
    <property type="entry name" value="TPR_16"/>
    <property type="match status" value="1"/>
</dbReference>
<dbReference type="Proteomes" id="UP000065261">
    <property type="component" value="Chromosome I"/>
</dbReference>
<feature type="transmembrane region" description="Helical" evidence="2">
    <location>
        <begin position="38"/>
        <end position="59"/>
    </location>
</feature>
<organism evidence="3">
    <name type="scientific">Pseudoalteromonas translucida KMM 520</name>
    <dbReference type="NCBI Taxonomy" id="1315283"/>
    <lineage>
        <taxon>Bacteria</taxon>
        <taxon>Pseudomonadati</taxon>
        <taxon>Pseudomonadota</taxon>
        <taxon>Gammaproteobacteria</taxon>
        <taxon>Alteromonadales</taxon>
        <taxon>Pseudoalteromonadaceae</taxon>
        <taxon>Pseudoalteromonas</taxon>
    </lineage>
</organism>
<name>A0A0U2LQI5_9GAMM</name>
<feature type="repeat" description="TPR" evidence="1">
    <location>
        <begin position="325"/>
        <end position="358"/>
    </location>
</feature>
<proteinExistence type="predicted"/>
<dbReference type="OrthoDB" id="5406098at2"/>
<dbReference type="InterPro" id="IPR019734">
    <property type="entry name" value="TPR_rpt"/>
</dbReference>
<keyword evidence="2" id="KW-0812">Transmembrane</keyword>
<sequence length="410" mass="44343">MSVINNMLKNIEQREAKHVNQQHAVGVNVTPVYDLQNLIFKALVIATVISVVIAAYLLLPAAASNKPTQDELSVTLTSALPQEEVKAGLTTKKSVASTIIVTDEIAENSNVQPEVATALNTQPGVKVANIVGKVAPQNIDEAEQLLVNKLINDAAAVNNSQPQALGESKDITAANKNLPAVAAVVSNLPNAEPSLGPNLKTSKAKPANVMIKSSSKTKSQQVLIAEQLLAAKQAIQFGLYSEAISDLNNILAQSKQHIEARNLLAATYFKQQDISSAQQVLQAGISQNPDVLQWRIMLSKILIMQQQYDDVLKLLSDDFETQANFEFWVLQGTAAQSANQHNKALNSFKQLTKLQPSQAKWWLALATSKDALGEYPDAKHLYKVALDLGGLNTAMTQHAIQRLVALKEAV</sequence>
<accession>A0A0U2LQI5</accession>
<dbReference type="SUPFAM" id="SSF48452">
    <property type="entry name" value="TPR-like"/>
    <property type="match status" value="1"/>
</dbReference>
<evidence type="ECO:0000313" key="4">
    <source>
        <dbReference type="Proteomes" id="UP000065261"/>
    </source>
</evidence>
<dbReference type="PATRIC" id="fig|1315283.4.peg.2818"/>
<evidence type="ECO:0000313" key="3">
    <source>
        <dbReference type="EMBL" id="ALS34230.1"/>
    </source>
</evidence>
<keyword evidence="2" id="KW-1133">Transmembrane helix</keyword>
<keyword evidence="2" id="KW-0472">Membrane</keyword>
<dbReference type="KEGG" id="ptn:PTRA_a3228"/>
<evidence type="ECO:0000256" key="1">
    <source>
        <dbReference type="PROSITE-ProRule" id="PRU00339"/>
    </source>
</evidence>
<dbReference type="SMART" id="SM00028">
    <property type="entry name" value="TPR"/>
    <property type="match status" value="3"/>
</dbReference>
<gene>
    <name evidence="3" type="primary">mshN</name>
    <name evidence="3" type="ORF">PTRA_a3228</name>
</gene>
<dbReference type="InterPro" id="IPR011990">
    <property type="entry name" value="TPR-like_helical_dom_sf"/>
</dbReference>